<protein>
    <submittedName>
        <fullName evidence="2">Uncharacterized protein</fullName>
    </submittedName>
</protein>
<dbReference type="AlphaFoldDB" id="A0AAD7ACV3"/>
<evidence type="ECO:0000256" key="1">
    <source>
        <dbReference type="SAM" id="MobiDB-lite"/>
    </source>
</evidence>
<name>A0AAD7ACV3_9AGAR</name>
<keyword evidence="3" id="KW-1185">Reference proteome</keyword>
<dbReference type="Proteomes" id="UP001218218">
    <property type="component" value="Unassembled WGS sequence"/>
</dbReference>
<feature type="region of interest" description="Disordered" evidence="1">
    <location>
        <begin position="1"/>
        <end position="43"/>
    </location>
</feature>
<evidence type="ECO:0000313" key="3">
    <source>
        <dbReference type="Proteomes" id="UP001218218"/>
    </source>
</evidence>
<organism evidence="2 3">
    <name type="scientific">Mycena albidolilacea</name>
    <dbReference type="NCBI Taxonomy" id="1033008"/>
    <lineage>
        <taxon>Eukaryota</taxon>
        <taxon>Fungi</taxon>
        <taxon>Dikarya</taxon>
        <taxon>Basidiomycota</taxon>
        <taxon>Agaricomycotina</taxon>
        <taxon>Agaricomycetes</taxon>
        <taxon>Agaricomycetidae</taxon>
        <taxon>Agaricales</taxon>
        <taxon>Marasmiineae</taxon>
        <taxon>Mycenaceae</taxon>
        <taxon>Mycena</taxon>
    </lineage>
</organism>
<proteinExistence type="predicted"/>
<accession>A0AAD7ACV3</accession>
<feature type="compositionally biased region" description="Polar residues" evidence="1">
    <location>
        <begin position="1"/>
        <end position="20"/>
    </location>
</feature>
<comment type="caution">
    <text evidence="2">The sequence shown here is derived from an EMBL/GenBank/DDBJ whole genome shotgun (WGS) entry which is preliminary data.</text>
</comment>
<reference evidence="2" key="1">
    <citation type="submission" date="2023-03" db="EMBL/GenBank/DDBJ databases">
        <title>Massive genome expansion in bonnet fungi (Mycena s.s.) driven by repeated elements and novel gene families across ecological guilds.</title>
        <authorList>
            <consortium name="Lawrence Berkeley National Laboratory"/>
            <person name="Harder C.B."/>
            <person name="Miyauchi S."/>
            <person name="Viragh M."/>
            <person name="Kuo A."/>
            <person name="Thoen E."/>
            <person name="Andreopoulos B."/>
            <person name="Lu D."/>
            <person name="Skrede I."/>
            <person name="Drula E."/>
            <person name="Henrissat B."/>
            <person name="Morin E."/>
            <person name="Kohler A."/>
            <person name="Barry K."/>
            <person name="LaButti K."/>
            <person name="Morin E."/>
            <person name="Salamov A."/>
            <person name="Lipzen A."/>
            <person name="Mereny Z."/>
            <person name="Hegedus B."/>
            <person name="Baldrian P."/>
            <person name="Stursova M."/>
            <person name="Weitz H."/>
            <person name="Taylor A."/>
            <person name="Grigoriev I.V."/>
            <person name="Nagy L.G."/>
            <person name="Martin F."/>
            <person name="Kauserud H."/>
        </authorList>
    </citation>
    <scope>NUCLEOTIDE SEQUENCE</scope>
    <source>
        <strain evidence="2">CBHHK002</strain>
    </source>
</reference>
<feature type="compositionally biased region" description="Basic and acidic residues" evidence="1">
    <location>
        <begin position="167"/>
        <end position="178"/>
    </location>
</feature>
<feature type="region of interest" description="Disordered" evidence="1">
    <location>
        <begin position="158"/>
        <end position="209"/>
    </location>
</feature>
<sequence>MSHFSTFHSQTEVSSRPRPQNTRRSRITKDAFTTPKSKSDAFGIPKYKTVQNVVDDESEDQEDIDFTGVGPFYMGKFSVNGKGKEKEAIAAPEGRSPKRRKVAHDLGFLETSLPHATTPASASDSAFAVPSSDLLKYIHHFACNYYSDRAQLFHESRTWRKKRKERRAKEAAKAKLIAEDANSDDEEGHDEEGPEVDAPSETVTPQRRDMYKTMDGSALLAIGMLLQEHIARILAPRIPDGWEQGNLNESEEEEESPHTEVQDTEDQDAEPKDEEGAGDGDEISGNEEDSDGEDEEDGEDGQDT</sequence>
<feature type="compositionally biased region" description="Acidic residues" evidence="1">
    <location>
        <begin position="262"/>
        <end position="304"/>
    </location>
</feature>
<feature type="compositionally biased region" description="Acidic residues" evidence="1">
    <location>
        <begin position="181"/>
        <end position="195"/>
    </location>
</feature>
<feature type="region of interest" description="Disordered" evidence="1">
    <location>
        <begin position="242"/>
        <end position="304"/>
    </location>
</feature>
<gene>
    <name evidence="2" type="ORF">DFH08DRAFT_852407</name>
</gene>
<dbReference type="EMBL" id="JARIHO010000009">
    <property type="protein sequence ID" value="KAJ7355408.1"/>
    <property type="molecule type" value="Genomic_DNA"/>
</dbReference>
<evidence type="ECO:0000313" key="2">
    <source>
        <dbReference type="EMBL" id="KAJ7355408.1"/>
    </source>
</evidence>
<feature type="non-terminal residue" evidence="2">
    <location>
        <position position="1"/>
    </location>
</feature>